<keyword evidence="1" id="KW-0472">Membrane</keyword>
<evidence type="ECO:0000256" key="1">
    <source>
        <dbReference type="SAM" id="Phobius"/>
    </source>
</evidence>
<comment type="caution">
    <text evidence="2">The sequence shown here is derived from an EMBL/GenBank/DDBJ whole genome shotgun (WGS) entry which is preliminary data.</text>
</comment>
<dbReference type="AlphaFoldDB" id="M5C9E0"/>
<evidence type="ECO:0000313" key="2">
    <source>
        <dbReference type="EMBL" id="CCO36036.1"/>
    </source>
</evidence>
<proteinExistence type="predicted"/>
<protein>
    <submittedName>
        <fullName evidence="2">Uncharacterized protein</fullName>
    </submittedName>
</protein>
<gene>
    <name evidence="2" type="ORF">BN14_10158</name>
</gene>
<keyword evidence="1" id="KW-0812">Transmembrane</keyword>
<dbReference type="Proteomes" id="UP000012065">
    <property type="component" value="Unassembled WGS sequence"/>
</dbReference>
<keyword evidence="1" id="KW-1133">Transmembrane helix</keyword>
<reference evidence="2 3" key="1">
    <citation type="journal article" date="2013" name="J. Biotechnol.">
        <title>Establishment and interpretation of the genome sequence of the phytopathogenic fungus Rhizoctonia solani AG1-IB isolate 7/3/14.</title>
        <authorList>
            <person name="Wibberg D.W."/>
            <person name="Jelonek L.J."/>
            <person name="Rupp O.R."/>
            <person name="Hennig M.H."/>
            <person name="Eikmeyer F.E."/>
            <person name="Goesmann A.G."/>
            <person name="Hartmann A.H."/>
            <person name="Borriss R.B."/>
            <person name="Grosch R.G."/>
            <person name="Puehler A.P."/>
            <person name="Schlueter A.S."/>
        </authorList>
    </citation>
    <scope>NUCLEOTIDE SEQUENCE [LARGE SCALE GENOMIC DNA]</scope>
    <source>
        <strain evidence="3">AG1-IB / isolate 7/3/14</strain>
    </source>
</reference>
<name>M5C9E0_THACB</name>
<feature type="transmembrane region" description="Helical" evidence="1">
    <location>
        <begin position="161"/>
        <end position="182"/>
    </location>
</feature>
<accession>M5C9E0</accession>
<organism evidence="2 3">
    <name type="scientific">Thanatephorus cucumeris (strain AG1-IB / isolate 7/3/14)</name>
    <name type="common">Lettuce bottom rot fungus</name>
    <name type="synonym">Rhizoctonia solani</name>
    <dbReference type="NCBI Taxonomy" id="1108050"/>
    <lineage>
        <taxon>Eukaryota</taxon>
        <taxon>Fungi</taxon>
        <taxon>Dikarya</taxon>
        <taxon>Basidiomycota</taxon>
        <taxon>Agaricomycotina</taxon>
        <taxon>Agaricomycetes</taxon>
        <taxon>Cantharellales</taxon>
        <taxon>Ceratobasidiaceae</taxon>
        <taxon>Rhizoctonia</taxon>
        <taxon>Rhizoctonia solani AG-1</taxon>
    </lineage>
</organism>
<evidence type="ECO:0000313" key="3">
    <source>
        <dbReference type="Proteomes" id="UP000012065"/>
    </source>
</evidence>
<sequence length="188" mass="20511">MKNSFRFRTAFRAHEQPSRSRSIKSEAHAGIRFLSTSIPENGHFCAMLCDLANSEMPMDVPKRSKMATTDPLAHLKPTPAYPLPEGTVPEKSLRKYWAVKNIRSIDGVPGLHLGRAYAGLPMTRDKVKDNTRFHQPVEVVGGQATKAGVVEIPARGSWAPIIVAFALGLAASQFVGLVHHAYSLALGL</sequence>
<dbReference type="HOGENOM" id="CLU_1441990_0_0_1"/>
<dbReference type="EMBL" id="CAOJ01015452">
    <property type="protein sequence ID" value="CCO36036.1"/>
    <property type="molecule type" value="Genomic_DNA"/>
</dbReference>